<dbReference type="InterPro" id="IPR011701">
    <property type="entry name" value="MFS"/>
</dbReference>
<feature type="transmembrane region" description="Helical" evidence="7">
    <location>
        <begin position="137"/>
        <end position="160"/>
    </location>
</feature>
<accession>A0A1G2DAD1</accession>
<evidence type="ECO:0000256" key="3">
    <source>
        <dbReference type="ARBA" id="ARBA00022475"/>
    </source>
</evidence>
<feature type="transmembrane region" description="Helical" evidence="7">
    <location>
        <begin position="39"/>
        <end position="63"/>
    </location>
</feature>
<dbReference type="InterPro" id="IPR036259">
    <property type="entry name" value="MFS_trans_sf"/>
</dbReference>
<dbReference type="PANTHER" id="PTHR23517">
    <property type="entry name" value="RESISTANCE PROTEIN MDTM, PUTATIVE-RELATED-RELATED"/>
    <property type="match status" value="1"/>
</dbReference>
<dbReference type="GO" id="GO:0005886">
    <property type="term" value="C:plasma membrane"/>
    <property type="evidence" value="ECO:0007669"/>
    <property type="project" value="UniProtKB-SubCell"/>
</dbReference>
<dbReference type="PROSITE" id="PS50850">
    <property type="entry name" value="MFS"/>
    <property type="match status" value="1"/>
</dbReference>
<dbReference type="Pfam" id="PF07690">
    <property type="entry name" value="MFS_1"/>
    <property type="match status" value="1"/>
</dbReference>
<keyword evidence="3" id="KW-1003">Cell membrane</keyword>
<evidence type="ECO:0000256" key="2">
    <source>
        <dbReference type="ARBA" id="ARBA00022448"/>
    </source>
</evidence>
<keyword evidence="4 7" id="KW-0812">Transmembrane</keyword>
<feature type="transmembrane region" description="Helical" evidence="7">
    <location>
        <begin position="102"/>
        <end position="125"/>
    </location>
</feature>
<evidence type="ECO:0000313" key="10">
    <source>
        <dbReference type="Proteomes" id="UP000177996"/>
    </source>
</evidence>
<dbReference type="AlphaFoldDB" id="A0A1G2DAD1"/>
<sequence>MKVNRVILTLLWFLFVINLSEGLFAPLLAIYVTNELAGATLASVGFAVAIYAVVKSVFQLVIAKKLDKWIGERDDFYALVAGSLIGVAYAFGLAVITNVNQFYWLASLSGVGGACLMAAYYSIFARHADHGKEGFEWSLFSVGGLTISAAIGAAIGGVAIEHFGFSPTFVATGLLNAVATMLLLFLYPKLDIKRHA</sequence>
<feature type="transmembrane region" description="Helical" evidence="7">
    <location>
        <begin position="166"/>
        <end position="187"/>
    </location>
</feature>
<gene>
    <name evidence="9" type="ORF">A3D65_05320</name>
</gene>
<dbReference type="SUPFAM" id="SSF103473">
    <property type="entry name" value="MFS general substrate transporter"/>
    <property type="match status" value="1"/>
</dbReference>
<organism evidence="9 10">
    <name type="scientific">Candidatus Lloydbacteria bacterium RIFCSPHIGHO2_02_FULL_50_13</name>
    <dbReference type="NCBI Taxonomy" id="1798661"/>
    <lineage>
        <taxon>Bacteria</taxon>
        <taxon>Candidatus Lloydiibacteriota</taxon>
    </lineage>
</organism>
<feature type="transmembrane region" description="Helical" evidence="7">
    <location>
        <begin position="75"/>
        <end position="96"/>
    </location>
</feature>
<name>A0A1G2DAD1_9BACT</name>
<feature type="domain" description="Major facilitator superfamily (MFS) profile" evidence="8">
    <location>
        <begin position="6"/>
        <end position="196"/>
    </location>
</feature>
<keyword evidence="6 7" id="KW-0472">Membrane</keyword>
<evidence type="ECO:0000256" key="5">
    <source>
        <dbReference type="ARBA" id="ARBA00022989"/>
    </source>
</evidence>
<proteinExistence type="predicted"/>
<evidence type="ECO:0000256" key="1">
    <source>
        <dbReference type="ARBA" id="ARBA00004651"/>
    </source>
</evidence>
<evidence type="ECO:0000256" key="6">
    <source>
        <dbReference type="ARBA" id="ARBA00023136"/>
    </source>
</evidence>
<dbReference type="PANTHER" id="PTHR23517:SF13">
    <property type="entry name" value="MAJOR FACILITATOR SUPERFAMILY MFS_1"/>
    <property type="match status" value="1"/>
</dbReference>
<dbReference type="EMBL" id="MHLL01000016">
    <property type="protein sequence ID" value="OGZ09718.1"/>
    <property type="molecule type" value="Genomic_DNA"/>
</dbReference>
<protein>
    <recommendedName>
        <fullName evidence="8">Major facilitator superfamily (MFS) profile domain-containing protein</fullName>
    </recommendedName>
</protein>
<comment type="caution">
    <text evidence="9">The sequence shown here is derived from an EMBL/GenBank/DDBJ whole genome shotgun (WGS) entry which is preliminary data.</text>
</comment>
<keyword evidence="5 7" id="KW-1133">Transmembrane helix</keyword>
<dbReference type="Gene3D" id="1.20.1250.20">
    <property type="entry name" value="MFS general substrate transporter like domains"/>
    <property type="match status" value="1"/>
</dbReference>
<dbReference type="Proteomes" id="UP000177996">
    <property type="component" value="Unassembled WGS sequence"/>
</dbReference>
<comment type="subcellular location">
    <subcellularLocation>
        <location evidence="1">Cell membrane</location>
        <topology evidence="1">Multi-pass membrane protein</topology>
    </subcellularLocation>
</comment>
<dbReference type="STRING" id="1798661.A3D65_05320"/>
<dbReference type="GO" id="GO:0022857">
    <property type="term" value="F:transmembrane transporter activity"/>
    <property type="evidence" value="ECO:0007669"/>
    <property type="project" value="InterPro"/>
</dbReference>
<evidence type="ECO:0000256" key="7">
    <source>
        <dbReference type="SAM" id="Phobius"/>
    </source>
</evidence>
<dbReference type="InterPro" id="IPR050171">
    <property type="entry name" value="MFS_Transporters"/>
</dbReference>
<reference evidence="9 10" key="1">
    <citation type="journal article" date="2016" name="Nat. Commun.">
        <title>Thousands of microbial genomes shed light on interconnected biogeochemical processes in an aquifer system.</title>
        <authorList>
            <person name="Anantharaman K."/>
            <person name="Brown C.T."/>
            <person name="Hug L.A."/>
            <person name="Sharon I."/>
            <person name="Castelle C.J."/>
            <person name="Probst A.J."/>
            <person name="Thomas B.C."/>
            <person name="Singh A."/>
            <person name="Wilkins M.J."/>
            <person name="Karaoz U."/>
            <person name="Brodie E.L."/>
            <person name="Williams K.H."/>
            <person name="Hubbard S.S."/>
            <person name="Banfield J.F."/>
        </authorList>
    </citation>
    <scope>NUCLEOTIDE SEQUENCE [LARGE SCALE GENOMIC DNA]</scope>
</reference>
<evidence type="ECO:0000259" key="8">
    <source>
        <dbReference type="PROSITE" id="PS50850"/>
    </source>
</evidence>
<evidence type="ECO:0000313" key="9">
    <source>
        <dbReference type="EMBL" id="OGZ09718.1"/>
    </source>
</evidence>
<evidence type="ECO:0000256" key="4">
    <source>
        <dbReference type="ARBA" id="ARBA00022692"/>
    </source>
</evidence>
<keyword evidence="2" id="KW-0813">Transport</keyword>
<dbReference type="InterPro" id="IPR020846">
    <property type="entry name" value="MFS_dom"/>
</dbReference>